<feature type="active site" description="Proton donor" evidence="18">
    <location>
        <position position="407"/>
    </location>
</feature>
<dbReference type="VEuPathDB" id="FungiDB:jhhlp_004405"/>
<dbReference type="GO" id="GO:0003993">
    <property type="term" value="F:acid phosphatase activity"/>
    <property type="evidence" value="ECO:0007669"/>
    <property type="project" value="TreeGrafter"/>
</dbReference>
<feature type="transmembrane region" description="Helical" evidence="20">
    <location>
        <begin position="58"/>
        <end position="77"/>
    </location>
</feature>
<organism evidence="21 22">
    <name type="scientific">Lomentospora prolificans</name>
    <dbReference type="NCBI Taxonomy" id="41688"/>
    <lineage>
        <taxon>Eukaryota</taxon>
        <taxon>Fungi</taxon>
        <taxon>Dikarya</taxon>
        <taxon>Ascomycota</taxon>
        <taxon>Pezizomycotina</taxon>
        <taxon>Sordariomycetes</taxon>
        <taxon>Hypocreomycetidae</taxon>
        <taxon>Microascales</taxon>
        <taxon>Microascaceae</taxon>
        <taxon>Lomentospora</taxon>
    </lineage>
</organism>
<accession>A0A2N3NBG8</accession>
<dbReference type="STRING" id="41688.A0A2N3NBG8"/>
<evidence type="ECO:0000256" key="1">
    <source>
        <dbReference type="ARBA" id="ARBA00004613"/>
    </source>
</evidence>
<dbReference type="PROSITE" id="PS00616">
    <property type="entry name" value="HIS_ACID_PHOSPHAT_1"/>
    <property type="match status" value="1"/>
</dbReference>
<feature type="disulfide bond" evidence="19">
    <location>
        <begin position="259"/>
        <end position="510"/>
    </location>
</feature>
<keyword evidence="20" id="KW-0812">Transmembrane</keyword>
<dbReference type="PANTHER" id="PTHR20963">
    <property type="entry name" value="MULTIPLE INOSITOL POLYPHOSPHATE PHOSPHATASE-RELATED"/>
    <property type="match status" value="1"/>
</dbReference>
<evidence type="ECO:0000256" key="6">
    <source>
        <dbReference type="ARBA" id="ARBA00022801"/>
    </source>
</evidence>
<proteinExistence type="inferred from homology"/>
<evidence type="ECO:0000256" key="18">
    <source>
        <dbReference type="PIRSR" id="PIRSR000894-1"/>
    </source>
</evidence>
<evidence type="ECO:0000256" key="13">
    <source>
        <dbReference type="ARBA" id="ARBA00043721"/>
    </source>
</evidence>
<comment type="similarity">
    <text evidence="2">Belongs to the histidine acid phosphatase family.</text>
</comment>
<dbReference type="Pfam" id="PF00328">
    <property type="entry name" value="His_Phos_2"/>
    <property type="match status" value="1"/>
</dbReference>
<dbReference type="InterPro" id="IPR016274">
    <property type="entry name" value="Histidine_acid_Pase_euk"/>
</dbReference>
<dbReference type="Gene3D" id="3.40.50.1240">
    <property type="entry name" value="Phosphoglycerate mutase-like"/>
    <property type="match status" value="1"/>
</dbReference>
<dbReference type="InterPro" id="IPR029033">
    <property type="entry name" value="His_PPase_superfam"/>
</dbReference>
<comment type="catalytic activity">
    <reaction evidence="12">
        <text>1D-myo-inositol 1,2-bisphosphate + H2O = 1D-myo-inositol 2-phosphate + phosphate</text>
        <dbReference type="Rhea" id="RHEA:77135"/>
        <dbReference type="ChEBI" id="CHEBI:15377"/>
        <dbReference type="ChEBI" id="CHEBI:43474"/>
        <dbReference type="ChEBI" id="CHEBI:84142"/>
        <dbReference type="ChEBI" id="CHEBI:195539"/>
    </reaction>
    <physiologicalReaction direction="left-to-right" evidence="12">
        <dbReference type="Rhea" id="RHEA:77136"/>
    </physiologicalReaction>
</comment>
<reference evidence="21 22" key="1">
    <citation type="journal article" date="2017" name="G3 (Bethesda)">
        <title>First Draft Genome Sequence of the Pathogenic Fungus Lomentospora prolificans (Formerly Scedosporium prolificans).</title>
        <authorList>
            <person name="Luo R."/>
            <person name="Zimin A."/>
            <person name="Workman R."/>
            <person name="Fan Y."/>
            <person name="Pertea G."/>
            <person name="Grossman N."/>
            <person name="Wear M.P."/>
            <person name="Jia B."/>
            <person name="Miller H."/>
            <person name="Casadevall A."/>
            <person name="Timp W."/>
            <person name="Zhang S.X."/>
            <person name="Salzberg S.L."/>
        </authorList>
    </citation>
    <scope>NUCLEOTIDE SEQUENCE [LARGE SCALE GENOMIC DNA]</scope>
    <source>
        <strain evidence="21 22">JHH-5317</strain>
    </source>
</reference>
<name>A0A2N3NBG8_9PEZI</name>
<comment type="catalytic activity">
    <reaction evidence="13">
        <text>1D-myo-inositol 1,2,6-trisphosphate + H2O = 1D-myo-inositol 1,2-bisphosphate + phosphate</text>
        <dbReference type="Rhea" id="RHEA:77131"/>
        <dbReference type="ChEBI" id="CHEBI:15377"/>
        <dbReference type="ChEBI" id="CHEBI:43474"/>
        <dbReference type="ChEBI" id="CHEBI:195537"/>
        <dbReference type="ChEBI" id="CHEBI:195539"/>
    </reaction>
    <physiologicalReaction direction="left-to-right" evidence="13">
        <dbReference type="Rhea" id="RHEA:77132"/>
    </physiologicalReaction>
</comment>
<evidence type="ECO:0000256" key="20">
    <source>
        <dbReference type="SAM" id="Phobius"/>
    </source>
</evidence>
<comment type="catalytic activity">
    <reaction evidence="14">
        <text>1D-myo-inositol 1,2,4,5,6-pentakisphosphate + H2O = 1D-myo-inositol 1,2,5,6-tetrakisphosphate + phosphate</text>
        <dbReference type="Rhea" id="RHEA:77115"/>
        <dbReference type="ChEBI" id="CHEBI:15377"/>
        <dbReference type="ChEBI" id="CHEBI:43474"/>
        <dbReference type="ChEBI" id="CHEBI:57798"/>
        <dbReference type="ChEBI" id="CHEBI:195535"/>
    </reaction>
    <physiologicalReaction direction="left-to-right" evidence="14">
        <dbReference type="Rhea" id="RHEA:77116"/>
    </physiologicalReaction>
</comment>
<dbReference type="OrthoDB" id="6509975at2759"/>
<evidence type="ECO:0000256" key="17">
    <source>
        <dbReference type="ARBA" id="ARBA00044262"/>
    </source>
</evidence>
<evidence type="ECO:0000256" key="16">
    <source>
        <dbReference type="ARBA" id="ARBA00044106"/>
    </source>
</evidence>
<keyword evidence="8" id="KW-0325">Glycoprotein</keyword>
<protein>
    <recommendedName>
        <fullName evidence="16">Phytase A</fullName>
        <ecNumber evidence="4">3.1.3.8</ecNumber>
    </recommendedName>
    <alternativeName>
        <fullName evidence="17">Histidine acid phosphatase phyA</fullName>
    </alternativeName>
    <alternativeName>
        <fullName evidence="10">Myo-inositol hexakisphosphate phosphohydrolase A</fullName>
    </alternativeName>
    <alternativeName>
        <fullName evidence="9">Myo-inositol-hexaphosphate 3-phosphohydrolase A</fullName>
    </alternativeName>
</protein>
<feature type="active site" description="Nucleophile" evidence="18">
    <location>
        <position position="124"/>
    </location>
</feature>
<comment type="catalytic activity">
    <reaction evidence="11">
        <text>1D-myo-inositol 1,2,5,6-tetrakisphosphate + H2O = 1D-myo-inositol 1,2,6-trisphosphate + phosphate</text>
        <dbReference type="Rhea" id="RHEA:77119"/>
        <dbReference type="ChEBI" id="CHEBI:15377"/>
        <dbReference type="ChEBI" id="CHEBI:43474"/>
        <dbReference type="ChEBI" id="CHEBI:195535"/>
        <dbReference type="ChEBI" id="CHEBI:195537"/>
    </reaction>
    <physiologicalReaction direction="left-to-right" evidence="11">
        <dbReference type="Rhea" id="RHEA:77120"/>
    </physiologicalReaction>
</comment>
<evidence type="ECO:0000256" key="15">
    <source>
        <dbReference type="ARBA" id="ARBA00043788"/>
    </source>
</evidence>
<keyword evidence="20" id="KW-0472">Membrane</keyword>
<evidence type="ECO:0000313" key="21">
    <source>
        <dbReference type="EMBL" id="PKS09784.1"/>
    </source>
</evidence>
<keyword evidence="20" id="KW-1133">Transmembrane helix</keyword>
<keyword evidence="7 19" id="KW-1015">Disulfide bond</keyword>
<evidence type="ECO:0000256" key="11">
    <source>
        <dbReference type="ARBA" id="ARBA00043670"/>
    </source>
</evidence>
<evidence type="ECO:0000256" key="14">
    <source>
        <dbReference type="ARBA" id="ARBA00043748"/>
    </source>
</evidence>
<evidence type="ECO:0000256" key="4">
    <source>
        <dbReference type="ARBA" id="ARBA00012632"/>
    </source>
</evidence>
<keyword evidence="6" id="KW-0378">Hydrolase</keyword>
<evidence type="ECO:0000256" key="2">
    <source>
        <dbReference type="ARBA" id="ARBA00005375"/>
    </source>
</evidence>
<feature type="disulfide bond" evidence="19">
    <location>
        <begin position="113"/>
        <end position="459"/>
    </location>
</feature>
<evidence type="ECO:0000256" key="9">
    <source>
        <dbReference type="ARBA" id="ARBA00041857"/>
    </source>
</evidence>
<keyword evidence="5" id="KW-0964">Secreted</keyword>
<evidence type="ECO:0000256" key="19">
    <source>
        <dbReference type="PIRSR" id="PIRSR000894-2"/>
    </source>
</evidence>
<dbReference type="InterPro" id="IPR000560">
    <property type="entry name" value="His_Pase_clade-2"/>
</dbReference>
<evidence type="ECO:0000256" key="10">
    <source>
        <dbReference type="ARBA" id="ARBA00042300"/>
    </source>
</evidence>
<feature type="disulfide bond" evidence="19">
    <location>
        <begin position="481"/>
        <end position="489"/>
    </location>
</feature>
<dbReference type="GO" id="GO:0016158">
    <property type="term" value="F:inositol hexakisphosphate 3-phosphatase activity"/>
    <property type="evidence" value="ECO:0007669"/>
    <property type="project" value="UniProtKB-EC"/>
</dbReference>
<dbReference type="GO" id="GO:0005576">
    <property type="term" value="C:extracellular region"/>
    <property type="evidence" value="ECO:0007669"/>
    <property type="project" value="UniProtKB-SubCell"/>
</dbReference>
<dbReference type="EMBL" id="NLAX01000010">
    <property type="protein sequence ID" value="PKS09784.1"/>
    <property type="molecule type" value="Genomic_DNA"/>
</dbReference>
<dbReference type="AlphaFoldDB" id="A0A2N3NBG8"/>
<dbReference type="InParanoid" id="A0A2N3NBG8"/>
<evidence type="ECO:0000256" key="5">
    <source>
        <dbReference type="ARBA" id="ARBA00022525"/>
    </source>
</evidence>
<dbReference type="InterPro" id="IPR033379">
    <property type="entry name" value="Acid_Pase_AS"/>
</dbReference>
<evidence type="ECO:0000256" key="7">
    <source>
        <dbReference type="ARBA" id="ARBA00023157"/>
    </source>
</evidence>
<keyword evidence="22" id="KW-1185">Reference proteome</keyword>
<dbReference type="Proteomes" id="UP000233524">
    <property type="component" value="Unassembled WGS sequence"/>
</dbReference>
<evidence type="ECO:0000256" key="12">
    <source>
        <dbReference type="ARBA" id="ARBA00043675"/>
    </source>
</evidence>
<feature type="disulfide bond" evidence="19">
    <location>
        <begin position="311"/>
        <end position="327"/>
    </location>
</feature>
<evidence type="ECO:0000313" key="22">
    <source>
        <dbReference type="Proteomes" id="UP000233524"/>
    </source>
</evidence>
<dbReference type="SUPFAM" id="SSF53254">
    <property type="entry name" value="Phosphoglycerate mutase-like"/>
    <property type="match status" value="1"/>
</dbReference>
<dbReference type="EC" id="3.1.3.8" evidence="4"/>
<evidence type="ECO:0000256" key="3">
    <source>
        <dbReference type="ARBA" id="ARBA00011245"/>
    </source>
</evidence>
<comment type="caution">
    <text evidence="21">The sequence shown here is derived from an EMBL/GenBank/DDBJ whole genome shotgun (WGS) entry which is preliminary data.</text>
</comment>
<dbReference type="PIRSF" id="PIRSF000894">
    <property type="entry name" value="Acid_phosphatase"/>
    <property type="match status" value="1"/>
</dbReference>
<gene>
    <name evidence="21" type="ORF">jhhlp_004405</name>
</gene>
<comment type="subunit">
    <text evidence="3">Monomer.</text>
</comment>
<dbReference type="CDD" id="cd07061">
    <property type="entry name" value="HP_HAP_like"/>
    <property type="match status" value="1"/>
</dbReference>
<dbReference type="PANTHER" id="PTHR20963:SF24">
    <property type="entry name" value="3-PHYTASE B"/>
    <property type="match status" value="1"/>
</dbReference>
<evidence type="ECO:0000256" key="8">
    <source>
        <dbReference type="ARBA" id="ARBA00023180"/>
    </source>
</evidence>
<comment type="catalytic activity">
    <reaction evidence="15">
        <text>1D-myo-inositol hexakisphosphate + H2O = 1D-myo-inositol 1,2,4,5,6-pentakisphosphate + phosphate</text>
        <dbReference type="Rhea" id="RHEA:16989"/>
        <dbReference type="ChEBI" id="CHEBI:15377"/>
        <dbReference type="ChEBI" id="CHEBI:43474"/>
        <dbReference type="ChEBI" id="CHEBI:57798"/>
        <dbReference type="ChEBI" id="CHEBI:58130"/>
        <dbReference type="EC" id="3.1.3.8"/>
    </reaction>
    <physiologicalReaction direction="left-to-right" evidence="15">
        <dbReference type="Rhea" id="RHEA:16990"/>
    </physiologicalReaction>
</comment>
<dbReference type="PROSITE" id="PS00778">
    <property type="entry name" value="HIS_ACID_PHOSPHAT_2"/>
    <property type="match status" value="1"/>
</dbReference>
<sequence length="514" mass="57111">MAKFNLSAIMADLRNRIPGFSSNQYASLDTASSTVDIAGDDEPRDTPWGARNRRLLKMATLALAAVLVLYMVFGYGFDHYRTHPEFRSSHLWGQYSPFFSVPSTIDPMVPAGCTVTFAQVLSRHGARDPTFYRSQAYNATIAKIQASATKFGKGYEFLKDLGYTLGADQLTAYGIEQMLEQGRVVAELYGHLADDALPFIRASGQERVIDSANNFARGFYGQLVAGEGRTVPDEEEYLSSILILPEHGGFNNTLDHGTCTRFEKGPDSELGDETRNAFADKFTPPIIKRLHENLGAMGFTRDDAIAMMDLCPFYTVANPQANISDFCHLFTHDEWKSYDYYQSLGKFYGYGNGNPLGPTQGVGFVNELISRLTRRPVDDHTTTNTTLTGSPKTFPLDRSLYADFSHDNTMVSIYSALGLYNGTDPLPVSERISPRKAHGFSASWAVPFAGRIFVEKMVCSPADDELVRVLVNDRVVPLQGCNADKLGRCKLGKFVESLSFAREGGYWHRCFEEE</sequence>
<comment type="subcellular location">
    <subcellularLocation>
        <location evidence="1">Secreted</location>
    </subcellularLocation>
</comment>